<protein>
    <recommendedName>
        <fullName evidence="2">dTDP-4-dehydrorhamnose reductase</fullName>
        <ecNumber evidence="2">1.1.1.133</ecNumber>
    </recommendedName>
</protein>
<name>A0A0M9UD86_9CHLR</name>
<dbReference type="InterPro" id="IPR029903">
    <property type="entry name" value="RmlD-like-bd"/>
</dbReference>
<dbReference type="GO" id="GO:0008831">
    <property type="term" value="F:dTDP-4-dehydrorhamnose reductase activity"/>
    <property type="evidence" value="ECO:0007669"/>
    <property type="project" value="UniProtKB-EC"/>
</dbReference>
<dbReference type="PANTHER" id="PTHR10491:SF4">
    <property type="entry name" value="METHIONINE ADENOSYLTRANSFERASE 2 SUBUNIT BETA"/>
    <property type="match status" value="1"/>
</dbReference>
<evidence type="ECO:0000256" key="1">
    <source>
        <dbReference type="ARBA" id="ARBA00010944"/>
    </source>
</evidence>
<gene>
    <name evidence="4" type="primary">rfbD</name>
    <name evidence="4" type="ORF">ARMA_2120</name>
    <name evidence="5" type="ORF">SE16_05105</name>
</gene>
<dbReference type="Proteomes" id="UP000037784">
    <property type="component" value="Unassembled WGS sequence"/>
</dbReference>
<dbReference type="STRING" id="872965.SE16_05105"/>
<comment type="pathway">
    <text evidence="2">Carbohydrate biosynthesis; dTDP-L-rhamnose biosynthesis.</text>
</comment>
<dbReference type="FunCoup" id="A0A0M9UD86">
    <property type="interactions" value="369"/>
</dbReference>
<evidence type="ECO:0000313" key="6">
    <source>
        <dbReference type="Proteomes" id="UP000037784"/>
    </source>
</evidence>
<dbReference type="Pfam" id="PF04321">
    <property type="entry name" value="RmlD_sub_bind"/>
    <property type="match status" value="1"/>
</dbReference>
<evidence type="ECO:0000313" key="7">
    <source>
        <dbReference type="Proteomes" id="UP000050502"/>
    </source>
</evidence>
<dbReference type="EC" id="1.1.1.133" evidence="2"/>
<keyword evidence="2" id="KW-0521">NADP</keyword>
<reference evidence="5 7" key="2">
    <citation type="submission" date="2015-07" db="EMBL/GenBank/DDBJ databases">
        <title>Whole genome sequence of Ardenticatena maritima DSM 23922.</title>
        <authorList>
            <person name="Hemp J."/>
            <person name="Ward L.M."/>
            <person name="Pace L.A."/>
            <person name="Fischer W.W."/>
        </authorList>
    </citation>
    <scope>NUCLEOTIDE SEQUENCE [LARGE SCALE GENOMIC DNA]</scope>
    <source>
        <strain evidence="5 7">110S</strain>
    </source>
</reference>
<dbReference type="EMBL" id="LGKN01000004">
    <property type="protein sequence ID" value="KPL88234.1"/>
    <property type="molecule type" value="Genomic_DNA"/>
</dbReference>
<keyword evidence="2 4" id="KW-0560">Oxidoreductase</keyword>
<reference evidence="6" key="3">
    <citation type="submission" date="2015-08" db="EMBL/GenBank/DDBJ databases">
        <title>Draft Genome Sequence of a Heterotrophic Facultative Anaerobic Bacterium Ardenticatena maritima Strain 110S.</title>
        <authorList>
            <person name="Kawaichi S."/>
            <person name="Yoshida T."/>
            <person name="Sako Y."/>
            <person name="Nakamura R."/>
        </authorList>
    </citation>
    <scope>NUCLEOTIDE SEQUENCE [LARGE SCALE GENOMIC DNA]</scope>
    <source>
        <strain evidence="6">110S</strain>
    </source>
</reference>
<dbReference type="GO" id="GO:0005829">
    <property type="term" value="C:cytosol"/>
    <property type="evidence" value="ECO:0007669"/>
    <property type="project" value="TreeGrafter"/>
</dbReference>
<dbReference type="Proteomes" id="UP000050502">
    <property type="component" value="Unassembled WGS sequence"/>
</dbReference>
<dbReference type="CDD" id="cd05254">
    <property type="entry name" value="dTDP_HR_like_SDR_e"/>
    <property type="match status" value="1"/>
</dbReference>
<dbReference type="InterPro" id="IPR005913">
    <property type="entry name" value="dTDP_dehydrorham_reduct"/>
</dbReference>
<evidence type="ECO:0000313" key="5">
    <source>
        <dbReference type="EMBL" id="KPL88234.1"/>
    </source>
</evidence>
<evidence type="ECO:0000313" key="4">
    <source>
        <dbReference type="EMBL" id="GAP63697.1"/>
    </source>
</evidence>
<reference evidence="4 6" key="1">
    <citation type="journal article" date="2015" name="Genome Announc.">
        <title>Draft Genome Sequence of a Heterotrophic Facultative Anaerobic Thermophilic Bacterium, Ardenticatena maritima Strain 110ST.</title>
        <authorList>
            <person name="Kawaichi S."/>
            <person name="Yoshida T."/>
            <person name="Sako Y."/>
            <person name="Nakamura R."/>
        </authorList>
    </citation>
    <scope>NUCLEOTIDE SEQUENCE [LARGE SCALE GENOMIC DNA]</scope>
    <source>
        <strain evidence="4 6">110S</strain>
    </source>
</reference>
<dbReference type="Gene3D" id="3.40.50.720">
    <property type="entry name" value="NAD(P)-binding Rossmann-like Domain"/>
    <property type="match status" value="1"/>
</dbReference>
<dbReference type="Gene3D" id="3.90.25.10">
    <property type="entry name" value="UDP-galactose 4-epimerase, domain 1"/>
    <property type="match status" value="1"/>
</dbReference>
<feature type="domain" description="RmlD-like substrate binding" evidence="3">
    <location>
        <begin position="1"/>
        <end position="271"/>
    </location>
</feature>
<dbReference type="UniPathway" id="UPA00124"/>
<evidence type="ECO:0000256" key="2">
    <source>
        <dbReference type="RuleBase" id="RU364082"/>
    </source>
</evidence>
<comment type="similarity">
    <text evidence="1 2">Belongs to the dTDP-4-dehydrorhamnose reductase family.</text>
</comment>
<sequence length="277" mass="30722">MRILITGANGQLGRALQRALVEHETLPLAHADLDVSDRSAVLALADWEPDVIIHAAAMTNVDGCELDPEAAYRVNALGTQHVALLAQRANAALCYVSTDYVYDGEKGEPYWEWDATNPLNVYGASKLAGEWFVRHLLTRFYIARTAWVYGPGGRNFPRKVLDLAVQHPVLRMVTNEAGHPTYAPHLAQAIARLIQTEAYGIYHLVNEGCATRFEFARAVLNAVGRADYPLEPTDHYPRPARVPKRAELHTLAARHVGVGLPHWQEGLLEWVRAEGLV</sequence>
<evidence type="ECO:0000259" key="3">
    <source>
        <dbReference type="Pfam" id="PF04321"/>
    </source>
</evidence>
<organism evidence="4 6">
    <name type="scientific">Ardenticatena maritima</name>
    <dbReference type="NCBI Taxonomy" id="872965"/>
    <lineage>
        <taxon>Bacteria</taxon>
        <taxon>Bacillati</taxon>
        <taxon>Chloroflexota</taxon>
        <taxon>Ardenticatenia</taxon>
        <taxon>Ardenticatenales</taxon>
        <taxon>Ardenticatenaceae</taxon>
        <taxon>Ardenticatena</taxon>
    </lineage>
</organism>
<dbReference type="NCBIfam" id="TIGR01214">
    <property type="entry name" value="rmlD"/>
    <property type="match status" value="1"/>
</dbReference>
<dbReference type="PATRIC" id="fig|872965.6.peg.1042"/>
<dbReference type="OrthoDB" id="9803892at2"/>
<accession>A0A0M9UD86</accession>
<dbReference type="AlphaFoldDB" id="A0A0M9UD86"/>
<dbReference type="EMBL" id="BBZA01000182">
    <property type="protein sequence ID" value="GAP63697.1"/>
    <property type="molecule type" value="Genomic_DNA"/>
</dbReference>
<proteinExistence type="inferred from homology"/>
<dbReference type="RefSeq" id="WP_054493499.1">
    <property type="nucleotide sequence ID" value="NZ_BBZA01000182.1"/>
</dbReference>
<dbReference type="PANTHER" id="PTHR10491">
    <property type="entry name" value="DTDP-4-DEHYDRORHAMNOSE REDUCTASE"/>
    <property type="match status" value="1"/>
</dbReference>
<keyword evidence="6" id="KW-1185">Reference proteome</keyword>
<comment type="caution">
    <text evidence="4">The sequence shown here is derived from an EMBL/GenBank/DDBJ whole genome shotgun (WGS) entry which is preliminary data.</text>
</comment>
<dbReference type="GO" id="GO:0019305">
    <property type="term" value="P:dTDP-rhamnose biosynthetic process"/>
    <property type="evidence" value="ECO:0007669"/>
    <property type="project" value="UniProtKB-UniPathway"/>
</dbReference>
<dbReference type="SUPFAM" id="SSF51735">
    <property type="entry name" value="NAD(P)-binding Rossmann-fold domains"/>
    <property type="match status" value="1"/>
</dbReference>
<dbReference type="InParanoid" id="A0A0M9UD86"/>
<comment type="function">
    <text evidence="2">Catalyzes the reduction of dTDP-6-deoxy-L-lyxo-4-hexulose to yield dTDP-L-rhamnose.</text>
</comment>
<dbReference type="InterPro" id="IPR036291">
    <property type="entry name" value="NAD(P)-bd_dom_sf"/>
</dbReference>